<dbReference type="Pfam" id="PF07992">
    <property type="entry name" value="Pyr_redox_2"/>
    <property type="match status" value="1"/>
</dbReference>
<gene>
    <name evidence="2" type="ORF">GCM10011365_07140</name>
</gene>
<dbReference type="InterPro" id="IPR052541">
    <property type="entry name" value="SQRD"/>
</dbReference>
<dbReference type="GO" id="GO:0016491">
    <property type="term" value="F:oxidoreductase activity"/>
    <property type="evidence" value="ECO:0007669"/>
    <property type="project" value="InterPro"/>
</dbReference>
<dbReference type="PANTHER" id="PTHR43755">
    <property type="match status" value="1"/>
</dbReference>
<dbReference type="EMBL" id="BMEO01000002">
    <property type="protein sequence ID" value="GGF88546.1"/>
    <property type="molecule type" value="Genomic_DNA"/>
</dbReference>
<reference evidence="2" key="1">
    <citation type="journal article" date="2014" name="Int. J. Syst. Evol. Microbiol.">
        <title>Complete genome sequence of Corynebacterium casei LMG S-19264T (=DSM 44701T), isolated from a smear-ripened cheese.</title>
        <authorList>
            <consortium name="US DOE Joint Genome Institute (JGI-PGF)"/>
            <person name="Walter F."/>
            <person name="Albersmeier A."/>
            <person name="Kalinowski J."/>
            <person name="Ruckert C."/>
        </authorList>
    </citation>
    <scope>NUCLEOTIDE SEQUENCE</scope>
    <source>
        <strain evidence="2">CGMCC 1.12181</strain>
    </source>
</reference>
<dbReference type="Proteomes" id="UP000605253">
    <property type="component" value="Unassembled WGS sequence"/>
</dbReference>
<accession>A0A917CHF0</accession>
<dbReference type="AlphaFoldDB" id="A0A917CHF0"/>
<protein>
    <recommendedName>
        <fullName evidence="1">FAD/NAD(P)-binding domain-containing protein</fullName>
    </recommendedName>
</protein>
<feature type="domain" description="FAD/NAD(P)-binding" evidence="1">
    <location>
        <begin position="2"/>
        <end position="301"/>
    </location>
</feature>
<name>A0A917CHF0_9GAMM</name>
<organism evidence="2 3">
    <name type="scientific">Marinicella pacifica</name>
    <dbReference type="NCBI Taxonomy" id="1171543"/>
    <lineage>
        <taxon>Bacteria</taxon>
        <taxon>Pseudomonadati</taxon>
        <taxon>Pseudomonadota</taxon>
        <taxon>Gammaproteobacteria</taxon>
        <taxon>Lysobacterales</taxon>
        <taxon>Marinicellaceae</taxon>
        <taxon>Marinicella</taxon>
    </lineage>
</organism>
<reference evidence="2" key="2">
    <citation type="submission" date="2020-09" db="EMBL/GenBank/DDBJ databases">
        <authorList>
            <person name="Sun Q."/>
            <person name="Zhou Y."/>
        </authorList>
    </citation>
    <scope>NUCLEOTIDE SEQUENCE</scope>
    <source>
        <strain evidence="2">CGMCC 1.12181</strain>
    </source>
</reference>
<evidence type="ECO:0000313" key="2">
    <source>
        <dbReference type="EMBL" id="GGF88546.1"/>
    </source>
</evidence>
<dbReference type="PANTHER" id="PTHR43755:SF1">
    <property type="entry name" value="FAD-DEPENDENT PYRIDINE NUCLEOTIDE-DISULPHIDE OXIDOREDUCTASE"/>
    <property type="match status" value="1"/>
</dbReference>
<evidence type="ECO:0000259" key="1">
    <source>
        <dbReference type="Pfam" id="PF07992"/>
    </source>
</evidence>
<proteinExistence type="predicted"/>
<keyword evidence="3" id="KW-1185">Reference proteome</keyword>
<dbReference type="InterPro" id="IPR023753">
    <property type="entry name" value="FAD/NAD-binding_dom"/>
</dbReference>
<comment type="caution">
    <text evidence="2">The sequence shown here is derived from an EMBL/GenBank/DDBJ whole genome shotgun (WGS) entry which is preliminary data.</text>
</comment>
<dbReference type="InterPro" id="IPR036188">
    <property type="entry name" value="FAD/NAD-bd_sf"/>
</dbReference>
<sequence length="376" mass="41616">MRITVIGAGFAALTAVKTLRKQSKSVDITVIAPKAEFVYLPSVIWLPTELRTADDLRIDLTHYFTKMRVNFVAGKVQKISDDGRQVFTETESIENDALIIAGGGRFIKKLPGIEHVLTPCEGIQVGEKIRERLAAMKSGTIAMGFGGNPKEPTAMRGGPMFEFVFIIETLLRKQGRRDQFKLVFFNPKDKPGVRLGPDVPGKLMSLMRKQGVETHLGHKIKGFTEKSVITEAGEIAADLILFMPGMTGAAWLDNTSLPRSSGGMIAANEHTQVAGFKHVYVAGDAGSFPGPEWQPKQAHAADIQAKVAATNALRLLHNDTAELDKIHHELLCIIDSLSHGIFIKRNDKGATFLPPLRIMHYAKRFFEKRYLRQYRG</sequence>
<dbReference type="SUPFAM" id="SSF51905">
    <property type="entry name" value="FAD/NAD(P)-binding domain"/>
    <property type="match status" value="1"/>
</dbReference>
<dbReference type="Gene3D" id="3.50.50.60">
    <property type="entry name" value="FAD/NAD(P)-binding domain"/>
    <property type="match status" value="2"/>
</dbReference>
<dbReference type="RefSeq" id="WP_188364303.1">
    <property type="nucleotide sequence ID" value="NZ_BAABJF010000032.1"/>
</dbReference>
<evidence type="ECO:0000313" key="3">
    <source>
        <dbReference type="Proteomes" id="UP000605253"/>
    </source>
</evidence>